<evidence type="ECO:0000256" key="9">
    <source>
        <dbReference type="PROSITE-ProRule" id="PRU00284"/>
    </source>
</evidence>
<protein>
    <submittedName>
        <fullName evidence="13">Methyl-accepting chemotaxis sensory transducer with Cache sensor</fullName>
    </submittedName>
</protein>
<dbReference type="EMBL" id="VNHO01000014">
    <property type="protein sequence ID" value="TYP53784.1"/>
    <property type="molecule type" value="Genomic_DNA"/>
</dbReference>
<dbReference type="Proteomes" id="UP000322294">
    <property type="component" value="Unassembled WGS sequence"/>
</dbReference>
<dbReference type="GO" id="GO:0004888">
    <property type="term" value="F:transmembrane signaling receptor activity"/>
    <property type="evidence" value="ECO:0007669"/>
    <property type="project" value="InterPro"/>
</dbReference>
<evidence type="ECO:0000256" key="2">
    <source>
        <dbReference type="ARBA" id="ARBA00022475"/>
    </source>
</evidence>
<evidence type="ECO:0000256" key="6">
    <source>
        <dbReference type="ARBA" id="ARBA00023136"/>
    </source>
</evidence>
<keyword evidence="6 11" id="KW-0472">Membrane</keyword>
<proteinExistence type="inferred from homology"/>
<dbReference type="InterPro" id="IPR004090">
    <property type="entry name" value="Chemotax_Me-accpt_rcpt"/>
</dbReference>
<dbReference type="PRINTS" id="PR00260">
    <property type="entry name" value="CHEMTRNSDUCR"/>
</dbReference>
<keyword evidence="5 11" id="KW-1133">Transmembrane helix</keyword>
<dbReference type="RefSeq" id="WP_148867257.1">
    <property type="nucleotide sequence ID" value="NZ_VNHO01000014.1"/>
</dbReference>
<dbReference type="AlphaFoldDB" id="A0A5S5ARM5"/>
<comment type="subcellular location">
    <subcellularLocation>
        <location evidence="1">Cell membrane</location>
        <topology evidence="1">Multi-pass membrane protein</topology>
    </subcellularLocation>
</comment>
<evidence type="ECO:0000256" key="8">
    <source>
        <dbReference type="ARBA" id="ARBA00029447"/>
    </source>
</evidence>
<evidence type="ECO:0000256" key="10">
    <source>
        <dbReference type="SAM" id="Coils"/>
    </source>
</evidence>
<keyword evidence="3" id="KW-0145">Chemotaxis</keyword>
<keyword evidence="10" id="KW-0175">Coiled coil</keyword>
<keyword evidence="2" id="KW-1003">Cell membrane</keyword>
<dbReference type="OrthoDB" id="9816519at2"/>
<dbReference type="GO" id="GO:0007165">
    <property type="term" value="P:signal transduction"/>
    <property type="evidence" value="ECO:0007669"/>
    <property type="project" value="UniProtKB-KW"/>
</dbReference>
<accession>A0A5S5ARM5</accession>
<evidence type="ECO:0000256" key="7">
    <source>
        <dbReference type="ARBA" id="ARBA00023224"/>
    </source>
</evidence>
<keyword evidence="4 11" id="KW-0812">Transmembrane</keyword>
<dbReference type="Pfam" id="PF02743">
    <property type="entry name" value="dCache_1"/>
    <property type="match status" value="1"/>
</dbReference>
<keyword evidence="14" id="KW-1185">Reference proteome</keyword>
<dbReference type="PROSITE" id="PS50111">
    <property type="entry name" value="CHEMOTAXIS_TRANSDUC_2"/>
    <property type="match status" value="1"/>
</dbReference>
<dbReference type="GO" id="GO:0006935">
    <property type="term" value="P:chemotaxis"/>
    <property type="evidence" value="ECO:0007669"/>
    <property type="project" value="UniProtKB-KW"/>
</dbReference>
<dbReference type="CDD" id="cd11386">
    <property type="entry name" value="MCP_signal"/>
    <property type="match status" value="1"/>
</dbReference>
<dbReference type="CDD" id="cd12914">
    <property type="entry name" value="PDC1_DGC_like"/>
    <property type="match status" value="1"/>
</dbReference>
<evidence type="ECO:0000313" key="13">
    <source>
        <dbReference type="EMBL" id="TYP53784.1"/>
    </source>
</evidence>
<evidence type="ECO:0000256" key="3">
    <source>
        <dbReference type="ARBA" id="ARBA00022500"/>
    </source>
</evidence>
<dbReference type="InterPro" id="IPR004089">
    <property type="entry name" value="MCPsignal_dom"/>
</dbReference>
<evidence type="ECO:0000256" key="4">
    <source>
        <dbReference type="ARBA" id="ARBA00022692"/>
    </source>
</evidence>
<reference evidence="13 14" key="1">
    <citation type="submission" date="2019-07" db="EMBL/GenBank/DDBJ databases">
        <title>Genomic Encyclopedia of Type Strains, Phase I: the one thousand microbial genomes (KMG-I) project.</title>
        <authorList>
            <person name="Kyrpides N."/>
        </authorList>
    </citation>
    <scope>NUCLEOTIDE SEQUENCE [LARGE SCALE GENOMIC DNA]</scope>
    <source>
        <strain evidence="13 14">DSM 16647</strain>
    </source>
</reference>
<dbReference type="PANTHER" id="PTHR32089">
    <property type="entry name" value="METHYL-ACCEPTING CHEMOTAXIS PROTEIN MCPB"/>
    <property type="match status" value="1"/>
</dbReference>
<keyword evidence="7 9" id="KW-0807">Transducer</keyword>
<feature type="coiled-coil region" evidence="10">
    <location>
        <begin position="273"/>
        <end position="315"/>
    </location>
</feature>
<evidence type="ECO:0000259" key="12">
    <source>
        <dbReference type="PROSITE" id="PS50111"/>
    </source>
</evidence>
<dbReference type="InterPro" id="IPR033479">
    <property type="entry name" value="dCache_1"/>
</dbReference>
<dbReference type="Gene3D" id="3.30.450.20">
    <property type="entry name" value="PAS domain"/>
    <property type="match status" value="1"/>
</dbReference>
<dbReference type="SUPFAM" id="SSF58104">
    <property type="entry name" value="Methyl-accepting chemotaxis protein (MCP) signaling domain"/>
    <property type="match status" value="1"/>
</dbReference>
<dbReference type="PANTHER" id="PTHR32089:SF114">
    <property type="entry name" value="METHYL-ACCEPTING CHEMOTAXIS PROTEIN MCPB"/>
    <property type="match status" value="1"/>
</dbReference>
<dbReference type="Gene3D" id="1.10.287.950">
    <property type="entry name" value="Methyl-accepting chemotaxis protein"/>
    <property type="match status" value="1"/>
</dbReference>
<evidence type="ECO:0000256" key="5">
    <source>
        <dbReference type="ARBA" id="ARBA00022989"/>
    </source>
</evidence>
<comment type="similarity">
    <text evidence="8">Belongs to the methyl-accepting chemotaxis (MCP) protein family.</text>
</comment>
<organism evidence="13 14">
    <name type="scientific">Thermosediminibacter litoriperuensis</name>
    <dbReference type="NCBI Taxonomy" id="291989"/>
    <lineage>
        <taxon>Bacteria</taxon>
        <taxon>Bacillati</taxon>
        <taxon>Bacillota</taxon>
        <taxon>Clostridia</taxon>
        <taxon>Thermosediminibacterales</taxon>
        <taxon>Thermosediminibacteraceae</taxon>
        <taxon>Thermosediminibacter</taxon>
    </lineage>
</organism>
<evidence type="ECO:0000256" key="11">
    <source>
        <dbReference type="SAM" id="Phobius"/>
    </source>
</evidence>
<evidence type="ECO:0000313" key="14">
    <source>
        <dbReference type="Proteomes" id="UP000322294"/>
    </source>
</evidence>
<dbReference type="SUPFAM" id="SSF103190">
    <property type="entry name" value="Sensory domain-like"/>
    <property type="match status" value="1"/>
</dbReference>
<name>A0A5S5ARM5_9FIRM</name>
<feature type="domain" description="Methyl-accepting transducer" evidence="12">
    <location>
        <begin position="129"/>
        <end position="379"/>
    </location>
</feature>
<dbReference type="InterPro" id="IPR029151">
    <property type="entry name" value="Sensor-like_sf"/>
</dbReference>
<dbReference type="Pfam" id="PF00015">
    <property type="entry name" value="MCPsignal"/>
    <property type="match status" value="1"/>
</dbReference>
<feature type="transmembrane region" description="Helical" evidence="11">
    <location>
        <begin position="39"/>
        <end position="56"/>
    </location>
</feature>
<dbReference type="GO" id="GO:0005886">
    <property type="term" value="C:plasma membrane"/>
    <property type="evidence" value="ECO:0007669"/>
    <property type="project" value="UniProtKB-SubCell"/>
</dbReference>
<evidence type="ECO:0000256" key="1">
    <source>
        <dbReference type="ARBA" id="ARBA00004651"/>
    </source>
</evidence>
<comment type="caution">
    <text evidence="13">The sequence shown here is derived from an EMBL/GenBank/DDBJ whole genome shotgun (WGS) entry which is preliminary data.</text>
</comment>
<sequence>MKFSKKGIIKLVIQLSLLPSLVVSAVNLAAGVPFRVQLISFTAAAVIMPFMNYFILNSAVKQLYILAEVIGEFSRGEIPSISRLGRGRGLFDFLVAPVMKAFEHVFTVMGRMQRAAEEINYFSGKFTESMDQINQAAHQIAGSIDEIALGAGEQAEAAQETSDNINTLSALAEKIAGETREGEQGIKAMVEKVRETREVLEGLISNLSLSSQTSSLSASKMRDLENLTTRINGFVQVITDIADQTNLLALNAAIEAARAGEQGRGFAVVAGEVRKLAEQSAKAAKEIKELSERIQEEARETALQVEKNLEVVNENIKKGNESMTAFDDIVSGIDGFKVSIERINRMVGEQVEKVVKVSEAAEKMAAVSEETAAGVQEIAASSQEQKNLVGAISEEAGRLSHMSSELMEISEAYTRNYRIPESAREKLSAIKQQLSLLAREDFVVNRDVDAQRREFEKIKRETPGILDLVTLDNKGDIIYVTNDIPVRNLAFRPWFQEAIRGNEFISKPYIDISANRMTVTISVPVRNGEGSVVGVIGADVNLN</sequence>
<dbReference type="SMART" id="SM00283">
    <property type="entry name" value="MA"/>
    <property type="match status" value="1"/>
</dbReference>
<gene>
    <name evidence="13" type="ORF">LZ11_01506</name>
</gene>